<sequence length="901" mass="107546">MSEQKEQQKDTNNFLNILNPVERNESFTKKTALKNIILSDKYNNVYGTINDIANKINKLVIHTYHFLKCWILKNYENNQEIPEIDLELFELIFKVLIDNTDVRKVNIKKDKEDTFQIKRAEREAKKEEQRARKKNKRVVKTNFGVPISDADKENNTMIDDKEQKEIIKQKINKGKKLTGSKLNLYDKLTEFYETEYKPLTSENKVNIINSQQLLTYVARDMLTNVKNNIKLNFFRYIRRFVNCNFKINEVDATTVTENGKNIPLTKAQIYAQNKELRKELYLVRLDLINDTLKSDEKYHDWIKNIRPQILPSNYVKSHEHYLDTNPQKYLKHMIFINVQLENLKCKMYQAFPLRSNSVTKYIPIDTKIIIQHLIFENRKDKYLNNISECANEVWRNFFKMDNKLFRKKGYKFNNLIYTDGIGVSISFVNEELYEKNKIKIKNMQSKKVANKNEYNGKTDEEKKLYKEEKERIKKLEEDKVKLERYNEKIRFKEENKKKRLEEQKLKKQENKILSKNKVCHKNEKLTQKDETIIVNVEKIDKTKNLKKEFLYLDDLKESQVEKLKTSNLVYVDPGKIRLYTMINNKGEVLKYSNREYMKRINKDKNYKKLKKLREKLNIIKGEETLASHISKSCKLDTFKNYVKEKNKINVMLAEEYRNEIFRKYKWYSYIMKQKEIDRLIYIIKEKYGKDCKLIMGDWSPSMQMKNFVPTPMIGLKRALRKKIEIINLDEFNTSKLNYLTEEKCENIKLPVRVAKKDENHKFIRDKNNKIIKELTEKYIHSILTYQVVKELNGYKISRKGCINRDINSVKNMRKIVNYWFEHKDRPLAYCRGKQEITENQLSTVEVTPKRDKNSGSAKKRVKSEKVIKKVSSNVSPKKRLTTRVTNPEVKSQVSNRSQAAI</sequence>
<accession>A0A1V5ZID4</accession>
<feature type="coiled-coil region" evidence="1">
    <location>
        <begin position="458"/>
        <end position="511"/>
    </location>
</feature>
<feature type="region of interest" description="Disordered" evidence="2">
    <location>
        <begin position="846"/>
        <end position="901"/>
    </location>
</feature>
<gene>
    <name evidence="3" type="ORF">BWY04_01492</name>
</gene>
<proteinExistence type="predicted"/>
<feature type="compositionally biased region" description="Polar residues" evidence="2">
    <location>
        <begin position="882"/>
        <end position="901"/>
    </location>
</feature>
<protein>
    <submittedName>
        <fullName evidence="3">Uncharacterized protein</fullName>
    </submittedName>
</protein>
<organism evidence="3">
    <name type="scientific">candidate division CPR1 bacterium ADurb.Bin160</name>
    <dbReference type="NCBI Taxonomy" id="1852826"/>
    <lineage>
        <taxon>Bacteria</taxon>
        <taxon>candidate division CPR1</taxon>
    </lineage>
</organism>
<keyword evidence="1" id="KW-0175">Coiled coil</keyword>
<reference evidence="3" key="1">
    <citation type="submission" date="2017-02" db="EMBL/GenBank/DDBJ databases">
        <title>Delving into the versatile metabolic prowess of the omnipresent phylum Bacteroidetes.</title>
        <authorList>
            <person name="Nobu M.K."/>
            <person name="Mei R."/>
            <person name="Narihiro T."/>
            <person name="Kuroda K."/>
            <person name="Liu W.-T."/>
        </authorList>
    </citation>
    <scope>NUCLEOTIDE SEQUENCE</scope>
    <source>
        <strain evidence="3">ADurb.Bin160</strain>
    </source>
</reference>
<name>A0A1V5ZID4_9BACT</name>
<dbReference type="Proteomes" id="UP000485621">
    <property type="component" value="Unassembled WGS sequence"/>
</dbReference>
<evidence type="ECO:0000256" key="1">
    <source>
        <dbReference type="SAM" id="Coils"/>
    </source>
</evidence>
<comment type="caution">
    <text evidence="3">The sequence shown here is derived from an EMBL/GenBank/DDBJ whole genome shotgun (WGS) entry which is preliminary data.</text>
</comment>
<evidence type="ECO:0000313" key="3">
    <source>
        <dbReference type="EMBL" id="OQB39927.1"/>
    </source>
</evidence>
<evidence type="ECO:0000256" key="2">
    <source>
        <dbReference type="SAM" id="MobiDB-lite"/>
    </source>
</evidence>
<dbReference type="AlphaFoldDB" id="A0A1V5ZID4"/>
<dbReference type="EMBL" id="MWDB01000066">
    <property type="protein sequence ID" value="OQB39927.1"/>
    <property type="molecule type" value="Genomic_DNA"/>
</dbReference>